<dbReference type="AlphaFoldDB" id="A0A2S9H1S0"/>
<keyword evidence="4 6" id="KW-0975">Bacterial flagellum</keyword>
<comment type="function">
    <text evidence="5 6">Structural component of flagellum, the bacterial motility apparatus. Part of the rod structure of flagellar basal body.</text>
</comment>
<evidence type="ECO:0000256" key="6">
    <source>
        <dbReference type="PIRNR" id="PIRNR002889"/>
    </source>
</evidence>
<evidence type="ECO:0000256" key="2">
    <source>
        <dbReference type="ARBA" id="ARBA00009677"/>
    </source>
</evidence>
<comment type="subunit">
    <text evidence="6">The basal body constitutes a major portion of the flagellar organelle and consists of a number of rings mounted on a central rod.</text>
</comment>
<sequence>MIHKTEAVTSSMLKLALDAASLNHQAIANNIANINTVGYSPVRVNFEEQLDSIRQTLEQGGKVKADMLSGIQPVIERGQPFGDGDRTATLDMETAKLAENTVHYEALLKVMGMRMSMVGSAISEGKR</sequence>
<dbReference type="Pfam" id="PF00460">
    <property type="entry name" value="Flg_bb_rod"/>
    <property type="match status" value="1"/>
</dbReference>
<evidence type="ECO:0000256" key="1">
    <source>
        <dbReference type="ARBA" id="ARBA00004117"/>
    </source>
</evidence>
<dbReference type="GO" id="GO:0071973">
    <property type="term" value="P:bacterial-type flagellum-dependent cell motility"/>
    <property type="evidence" value="ECO:0007669"/>
    <property type="project" value="InterPro"/>
</dbReference>
<proteinExistence type="inferred from homology"/>
<comment type="caution">
    <text evidence="8">The sequence shown here is derived from an EMBL/GenBank/DDBJ whole genome shotgun (WGS) entry which is preliminary data.</text>
</comment>
<comment type="similarity">
    <text evidence="2 6">Belongs to the flagella basal body rod proteins family.</text>
</comment>
<evidence type="ECO:0000256" key="3">
    <source>
        <dbReference type="ARBA" id="ARBA00014376"/>
    </source>
</evidence>
<feature type="domain" description="Flagellar basal body rod protein N-terminal" evidence="7">
    <location>
        <begin position="16"/>
        <end position="39"/>
    </location>
</feature>
<dbReference type="EMBL" id="PUGF01000005">
    <property type="protein sequence ID" value="PRC93907.1"/>
    <property type="molecule type" value="Genomic_DNA"/>
</dbReference>
<dbReference type="GO" id="GO:0030694">
    <property type="term" value="C:bacterial-type flagellum basal body, rod"/>
    <property type="evidence" value="ECO:0007669"/>
    <property type="project" value="InterPro"/>
</dbReference>
<keyword evidence="8" id="KW-0282">Flagellum</keyword>
<keyword evidence="8" id="KW-0966">Cell projection</keyword>
<dbReference type="InterPro" id="IPR006300">
    <property type="entry name" value="FlgB"/>
</dbReference>
<name>A0A2S9H1S0_9BURK</name>
<keyword evidence="8" id="KW-0969">Cilium</keyword>
<comment type="subcellular location">
    <subcellularLocation>
        <location evidence="1 6">Bacterial flagellum basal body</location>
    </subcellularLocation>
</comment>
<evidence type="ECO:0000256" key="4">
    <source>
        <dbReference type="ARBA" id="ARBA00023143"/>
    </source>
</evidence>
<evidence type="ECO:0000313" key="9">
    <source>
        <dbReference type="Proteomes" id="UP000237839"/>
    </source>
</evidence>
<evidence type="ECO:0000259" key="7">
    <source>
        <dbReference type="Pfam" id="PF00460"/>
    </source>
</evidence>
<accession>A0A2S9H1S0</accession>
<evidence type="ECO:0000313" key="8">
    <source>
        <dbReference type="EMBL" id="PRC93907.1"/>
    </source>
</evidence>
<dbReference type="InterPro" id="IPR001444">
    <property type="entry name" value="Flag_bb_rod_N"/>
</dbReference>
<evidence type="ECO:0000256" key="5">
    <source>
        <dbReference type="ARBA" id="ARBA00024934"/>
    </source>
</evidence>
<dbReference type="RefSeq" id="WP_165794946.1">
    <property type="nucleotide sequence ID" value="NZ_PUGF01000005.1"/>
</dbReference>
<keyword evidence="9" id="KW-1185">Reference proteome</keyword>
<dbReference type="PIRSF" id="PIRSF002889">
    <property type="entry name" value="Rod_FlgB"/>
    <property type="match status" value="1"/>
</dbReference>
<gene>
    <name evidence="8" type="ORF">S2091_1516</name>
</gene>
<dbReference type="PROSITE" id="PS00588">
    <property type="entry name" value="FLAGELLA_BB_ROD"/>
    <property type="match status" value="1"/>
</dbReference>
<organism evidence="8 9">
    <name type="scientific">Solimicrobium silvestre</name>
    <dbReference type="NCBI Taxonomy" id="2099400"/>
    <lineage>
        <taxon>Bacteria</taxon>
        <taxon>Pseudomonadati</taxon>
        <taxon>Pseudomonadota</taxon>
        <taxon>Betaproteobacteria</taxon>
        <taxon>Burkholderiales</taxon>
        <taxon>Oxalobacteraceae</taxon>
        <taxon>Solimicrobium</taxon>
    </lineage>
</organism>
<dbReference type="InterPro" id="IPR019776">
    <property type="entry name" value="Flagellar_basal_body_rod_CS"/>
</dbReference>
<dbReference type="Proteomes" id="UP000237839">
    <property type="component" value="Unassembled WGS sequence"/>
</dbReference>
<protein>
    <recommendedName>
        <fullName evidence="3 6">Flagellar basal body rod protein FlgB</fullName>
    </recommendedName>
</protein>
<reference evidence="8 9" key="1">
    <citation type="submission" date="2018-02" db="EMBL/GenBank/DDBJ databases">
        <title>Solimicrobium silvestre gen. nov., sp. nov., isolated from alpine forest soil.</title>
        <authorList>
            <person name="Margesin R."/>
            <person name="Albuquerque L."/>
            <person name="Zhang D.-C."/>
            <person name="Froufe H.J.C."/>
            <person name="Severino R."/>
            <person name="Roxo I."/>
            <person name="Egas C."/>
            <person name="Da Costa M.S."/>
        </authorList>
    </citation>
    <scope>NUCLEOTIDE SEQUENCE [LARGE SCALE GENOMIC DNA]</scope>
    <source>
        <strain evidence="8 9">S20-91</strain>
    </source>
</reference>